<dbReference type="eggNOG" id="COG2017">
    <property type="taxonomic scope" value="Bacteria"/>
</dbReference>
<evidence type="ECO:0000256" key="9">
    <source>
        <dbReference type="ARBA" id="ARBA00023235"/>
    </source>
</evidence>
<feature type="active site" description="Proton acceptor" evidence="12">
    <location>
        <position position="357"/>
    </location>
</feature>
<evidence type="ECO:0000313" key="16">
    <source>
        <dbReference type="Proteomes" id="UP000003844"/>
    </source>
</evidence>
<dbReference type="SUPFAM" id="SSF74650">
    <property type="entry name" value="Galactose mutarotase-like"/>
    <property type="match status" value="1"/>
</dbReference>
<name>H2BRN5_GILLR</name>
<dbReference type="CDD" id="cd09019">
    <property type="entry name" value="galactose_mutarotase_like"/>
    <property type="match status" value="1"/>
</dbReference>
<dbReference type="GO" id="GO:0006006">
    <property type="term" value="P:glucose metabolic process"/>
    <property type="evidence" value="ECO:0007669"/>
    <property type="project" value="TreeGrafter"/>
</dbReference>
<evidence type="ECO:0000313" key="15">
    <source>
        <dbReference type="EMBL" id="EHQ01350.1"/>
    </source>
</evidence>
<evidence type="ECO:0000256" key="12">
    <source>
        <dbReference type="PIRSR" id="PIRSR005096-1"/>
    </source>
</evidence>
<reference evidence="16" key="1">
    <citation type="journal article" date="2012" name="Stand. Genomic Sci.">
        <title>Genome sequence of the Antarctic rhodopsins-containing flavobacterium Gillisia limnaea type strain (R-8282(T)).</title>
        <authorList>
            <person name="Riedel T."/>
            <person name="Held B."/>
            <person name="Nolan M."/>
            <person name="Lucas S."/>
            <person name="Lapidus A."/>
            <person name="Tice H."/>
            <person name="Del Rio T.G."/>
            <person name="Cheng J.F."/>
            <person name="Han C."/>
            <person name="Tapia R."/>
            <person name="Goodwin L.A."/>
            <person name="Pitluck S."/>
            <person name="Liolios K."/>
            <person name="Mavromatis K."/>
            <person name="Pagani I."/>
            <person name="Ivanova N."/>
            <person name="Mikhailova N."/>
            <person name="Pati A."/>
            <person name="Chen A."/>
            <person name="Palaniappan K."/>
            <person name="Land M."/>
            <person name="Rohde M."/>
            <person name="Tindall B.J."/>
            <person name="Detter J.C."/>
            <person name="Goker M."/>
            <person name="Bristow J."/>
            <person name="Eisen J.A."/>
            <person name="Markowitz V."/>
            <person name="Hugenholtz P."/>
            <person name="Kyrpides N.C."/>
            <person name="Klenk H.P."/>
            <person name="Woyke T."/>
        </authorList>
    </citation>
    <scope>NUCLEOTIDE SEQUENCE [LARGE SCALE GENOMIC DNA]</scope>
    <source>
        <strain evidence="16">DSM 15749 / LMG 21470 / R-8282</strain>
    </source>
</reference>
<dbReference type="STRING" id="865937.Gilli_0639"/>
<comment type="subcellular location">
    <subcellularLocation>
        <location evidence="2">Cytoplasm</location>
    </subcellularLocation>
</comment>
<dbReference type="Proteomes" id="UP000003844">
    <property type="component" value="Unassembled WGS sequence"/>
</dbReference>
<dbReference type="HOGENOM" id="CLU_031753_1_0_10"/>
<dbReference type="GO" id="GO:0033499">
    <property type="term" value="P:galactose catabolic process via UDP-galactose, Leloir pathway"/>
    <property type="evidence" value="ECO:0007669"/>
    <property type="project" value="TreeGrafter"/>
</dbReference>
<dbReference type="AlphaFoldDB" id="H2BRN5"/>
<comment type="similarity">
    <text evidence="4 11">Belongs to the aldose epimerase family.</text>
</comment>
<accession>H2BRN5</accession>
<dbReference type="InterPro" id="IPR008183">
    <property type="entry name" value="Aldose_1/G6P_1-epimerase"/>
</dbReference>
<dbReference type="PANTHER" id="PTHR10091:SF0">
    <property type="entry name" value="GALACTOSE MUTAROTASE"/>
    <property type="match status" value="1"/>
</dbReference>
<evidence type="ECO:0000256" key="1">
    <source>
        <dbReference type="ARBA" id="ARBA00001913"/>
    </source>
</evidence>
<dbReference type="PROSITE" id="PS51257">
    <property type="entry name" value="PROKAR_LIPOPROTEIN"/>
    <property type="match status" value="1"/>
</dbReference>
<evidence type="ECO:0000256" key="6">
    <source>
        <dbReference type="ARBA" id="ARBA00022490"/>
    </source>
</evidence>
<keyword evidence="9 11" id="KW-0413">Isomerase</keyword>
<evidence type="ECO:0000256" key="8">
    <source>
        <dbReference type="ARBA" id="ARBA00022837"/>
    </source>
</evidence>
<dbReference type="InterPro" id="IPR011013">
    <property type="entry name" value="Gal_mutarotase_sf_dom"/>
</dbReference>
<dbReference type="FunFam" id="2.70.98.10:FF:000003">
    <property type="entry name" value="Aldose 1-epimerase"/>
    <property type="match status" value="1"/>
</dbReference>
<keyword evidence="16" id="KW-1185">Reference proteome</keyword>
<proteinExistence type="inferred from homology"/>
<evidence type="ECO:0000256" key="14">
    <source>
        <dbReference type="PIRSR" id="PIRSR005096-3"/>
    </source>
</evidence>
<evidence type="ECO:0000256" key="7">
    <source>
        <dbReference type="ARBA" id="ARBA00022553"/>
    </source>
</evidence>
<sequence length="392" mass="43631">MINKILTTFSGIFCIVLTVACKNENKQKNNIQYEDMKAQETIVLDPVKFNTTINGKDVKLYSITNNNGMEAYFTNFGGRLVGLLVPDKNGERIDVVIGMESTEAYQESTEPYFGATIGRYGNRIAKGKFNLEGKEYSVPTNNGENALHGGFLGFQNVVWNASQPNEHTLVLNYLSKDMEEGFPGNLKVQVTYSLTDENELKMEYEAVTDKTTVVNLTNHAFFNLNGEGSGSILDHSLKIYADKFTPVDDGLIPTGALKEVKGTPFDFLEPHTIGQRIEADNQQLENGKGYDHNFVLNSNKEKGMNRAATVVGNKSGIVMNVYTEEPGLQFYSGNFMEGKNRLKTGATDDFRTAFALETQHFPDSPNQPEFPSTILEPGEIYKSTSIYEFSVK</sequence>
<comment type="subunit">
    <text evidence="5">Monomer.</text>
</comment>
<dbReference type="EC" id="5.1.3.3" evidence="11"/>
<feature type="active site" description="Proton donor" evidence="12">
    <location>
        <position position="219"/>
    </location>
</feature>
<keyword evidence="7" id="KW-0597">Phosphoprotein</keyword>
<comment type="cofactor">
    <cofactor evidence="1">
        <name>Ca(2+)</name>
        <dbReference type="ChEBI" id="CHEBI:29108"/>
    </cofactor>
</comment>
<organism evidence="15 16">
    <name type="scientific">Gillisia limnaea (strain DSM 15749 / LMG 21470 / R-8282)</name>
    <dbReference type="NCBI Taxonomy" id="865937"/>
    <lineage>
        <taxon>Bacteria</taxon>
        <taxon>Pseudomonadati</taxon>
        <taxon>Bacteroidota</taxon>
        <taxon>Flavobacteriia</taxon>
        <taxon>Flavobacteriales</taxon>
        <taxon>Flavobacteriaceae</taxon>
        <taxon>Gillisia</taxon>
    </lineage>
</organism>
<dbReference type="GO" id="GO:0030246">
    <property type="term" value="F:carbohydrate binding"/>
    <property type="evidence" value="ECO:0007669"/>
    <property type="project" value="InterPro"/>
</dbReference>
<dbReference type="PANTHER" id="PTHR10091">
    <property type="entry name" value="ALDOSE-1-EPIMERASE"/>
    <property type="match status" value="1"/>
</dbReference>
<dbReference type="Pfam" id="PF01263">
    <property type="entry name" value="Aldose_epim"/>
    <property type="match status" value="1"/>
</dbReference>
<evidence type="ECO:0000256" key="5">
    <source>
        <dbReference type="ARBA" id="ARBA00011245"/>
    </source>
</evidence>
<dbReference type="InterPro" id="IPR047215">
    <property type="entry name" value="Galactose_mutarotase-like"/>
</dbReference>
<evidence type="ECO:0000256" key="11">
    <source>
        <dbReference type="PIRNR" id="PIRNR005096"/>
    </source>
</evidence>
<dbReference type="OrthoDB" id="9779408at2"/>
<evidence type="ECO:0000256" key="4">
    <source>
        <dbReference type="ARBA" id="ARBA00006206"/>
    </source>
</evidence>
<protein>
    <recommendedName>
        <fullName evidence="11">Aldose 1-epimerase</fullName>
        <ecNumber evidence="11">5.1.3.3</ecNumber>
    </recommendedName>
</protein>
<dbReference type="InterPro" id="IPR014718">
    <property type="entry name" value="GH-type_carb-bd"/>
</dbReference>
<dbReference type="PIRSF" id="PIRSF005096">
    <property type="entry name" value="GALM"/>
    <property type="match status" value="1"/>
</dbReference>
<evidence type="ECO:0000256" key="10">
    <source>
        <dbReference type="ARBA" id="ARBA00023277"/>
    </source>
</evidence>
<dbReference type="GO" id="GO:0005737">
    <property type="term" value="C:cytoplasm"/>
    <property type="evidence" value="ECO:0007669"/>
    <property type="project" value="UniProtKB-SubCell"/>
</dbReference>
<evidence type="ECO:0000256" key="3">
    <source>
        <dbReference type="ARBA" id="ARBA00005028"/>
    </source>
</evidence>
<dbReference type="Gene3D" id="2.70.98.10">
    <property type="match status" value="1"/>
</dbReference>
<dbReference type="RefSeq" id="WP_006987673.1">
    <property type="nucleotide sequence ID" value="NZ_JH594606.1"/>
</dbReference>
<dbReference type="InterPro" id="IPR015443">
    <property type="entry name" value="Aldose_1-epimerase"/>
</dbReference>
<dbReference type="GO" id="GO:0004034">
    <property type="term" value="F:aldose 1-epimerase activity"/>
    <property type="evidence" value="ECO:0007669"/>
    <property type="project" value="UniProtKB-EC"/>
</dbReference>
<dbReference type="EMBL" id="JH594606">
    <property type="protein sequence ID" value="EHQ01350.1"/>
    <property type="molecule type" value="Genomic_DNA"/>
</dbReference>
<evidence type="ECO:0000256" key="13">
    <source>
        <dbReference type="PIRSR" id="PIRSR005096-2"/>
    </source>
</evidence>
<gene>
    <name evidence="15" type="ORF">Gilli_0639</name>
</gene>
<dbReference type="UniPathway" id="UPA00242"/>
<feature type="binding site" evidence="13">
    <location>
        <position position="291"/>
    </location>
    <ligand>
        <name>beta-D-galactose</name>
        <dbReference type="ChEBI" id="CHEBI:27667"/>
    </ligand>
</feature>
<evidence type="ECO:0000256" key="2">
    <source>
        <dbReference type="ARBA" id="ARBA00004496"/>
    </source>
</evidence>
<comment type="pathway">
    <text evidence="3 11">Carbohydrate metabolism; hexose metabolism.</text>
</comment>
<keyword evidence="10 11" id="KW-0119">Carbohydrate metabolism</keyword>
<comment type="catalytic activity">
    <reaction evidence="11">
        <text>alpha-D-glucose = beta-D-glucose</text>
        <dbReference type="Rhea" id="RHEA:10264"/>
        <dbReference type="ChEBI" id="CHEBI:15903"/>
        <dbReference type="ChEBI" id="CHEBI:17925"/>
        <dbReference type="EC" id="5.1.3.3"/>
    </reaction>
</comment>
<dbReference type="NCBIfam" id="NF008277">
    <property type="entry name" value="PRK11055.1"/>
    <property type="match status" value="1"/>
</dbReference>
<keyword evidence="6" id="KW-0963">Cytoplasm</keyword>
<feature type="binding site" evidence="14">
    <location>
        <begin position="122"/>
        <end position="123"/>
    </location>
    <ligand>
        <name>beta-D-galactose</name>
        <dbReference type="ChEBI" id="CHEBI:27667"/>
    </ligand>
</feature>
<keyword evidence="8" id="KW-0106">Calcium</keyword>